<evidence type="ECO:0000313" key="3">
    <source>
        <dbReference type="Proteomes" id="UP000244060"/>
    </source>
</evidence>
<dbReference type="InterPro" id="IPR048423">
    <property type="entry name" value="DRL_cat"/>
</dbReference>
<dbReference type="GO" id="GO:0070403">
    <property type="term" value="F:NAD+ binding"/>
    <property type="evidence" value="ECO:0007669"/>
    <property type="project" value="InterPro"/>
</dbReference>
<dbReference type="AlphaFoldDB" id="A0A2T5KCD4"/>
<dbReference type="SMART" id="SM00858">
    <property type="entry name" value="SAF"/>
    <property type="match status" value="1"/>
</dbReference>
<dbReference type="PANTHER" id="PTHR37850:SF1">
    <property type="entry name" value="SAF DOMAIN PROTEIN"/>
    <property type="match status" value="1"/>
</dbReference>
<dbReference type="RefSeq" id="WP_108220402.1">
    <property type="nucleotide sequence ID" value="NZ_CP090021.1"/>
</dbReference>
<keyword evidence="3" id="KW-1185">Reference proteome</keyword>
<feature type="domain" description="SAF" evidence="1">
    <location>
        <begin position="353"/>
        <end position="418"/>
    </location>
</feature>
<proteinExistence type="predicted"/>
<dbReference type="Pfam" id="PF02737">
    <property type="entry name" value="3HCDH_N"/>
    <property type="match status" value="1"/>
</dbReference>
<dbReference type="Pfam" id="PF21135">
    <property type="entry name" value="DRL_cat"/>
    <property type="match status" value="1"/>
</dbReference>
<organism evidence="2 3">
    <name type="scientific">Cereibacter azotoformans</name>
    <dbReference type="NCBI Taxonomy" id="43057"/>
    <lineage>
        <taxon>Bacteria</taxon>
        <taxon>Pseudomonadati</taxon>
        <taxon>Pseudomonadota</taxon>
        <taxon>Alphaproteobacteria</taxon>
        <taxon>Rhodobacterales</taxon>
        <taxon>Paracoccaceae</taxon>
        <taxon>Cereibacter</taxon>
    </lineage>
</organism>
<reference evidence="2 3" key="1">
    <citation type="submission" date="2018-04" db="EMBL/GenBank/DDBJ databases">
        <title>Genomic Encyclopedia of Type Strains, Phase III (KMG-III): the genomes of soil and plant-associated and newly described type strains.</title>
        <authorList>
            <person name="Whitman W."/>
        </authorList>
    </citation>
    <scope>NUCLEOTIDE SEQUENCE [LARGE SCALE GENOMIC DNA]</scope>
    <source>
        <strain evidence="2 3">KA25</strain>
    </source>
</reference>
<comment type="caution">
    <text evidence="2">The sequence shown here is derived from an EMBL/GenBank/DDBJ whole genome shotgun (WGS) entry which is preliminary data.</text>
</comment>
<dbReference type="Pfam" id="PF08666">
    <property type="entry name" value="SAF"/>
    <property type="match status" value="1"/>
</dbReference>
<dbReference type="SUPFAM" id="SSF51735">
    <property type="entry name" value="NAD(P)-binding Rossmann-fold domains"/>
    <property type="match status" value="1"/>
</dbReference>
<accession>A0A2T5KCD4</accession>
<dbReference type="InterPro" id="IPR006176">
    <property type="entry name" value="3-OHacyl-CoA_DH_NAD-bd"/>
</dbReference>
<evidence type="ECO:0000313" key="2">
    <source>
        <dbReference type="EMBL" id="PTR20073.1"/>
    </source>
</evidence>
<dbReference type="PANTHER" id="PTHR37850">
    <property type="entry name" value="STRU PROTEIN"/>
    <property type="match status" value="1"/>
</dbReference>
<dbReference type="InterPro" id="IPR013974">
    <property type="entry name" value="SAF"/>
</dbReference>
<protein>
    <submittedName>
        <fullName evidence="2">Putative homoserine dehydrogenase-like protein</fullName>
    </submittedName>
</protein>
<name>A0A2T5KCD4_9RHOB</name>
<dbReference type="GO" id="GO:0006631">
    <property type="term" value="P:fatty acid metabolic process"/>
    <property type="evidence" value="ECO:0007669"/>
    <property type="project" value="InterPro"/>
</dbReference>
<dbReference type="Gene3D" id="3.40.50.720">
    <property type="entry name" value="NAD(P)-binding Rossmann-like Domain"/>
    <property type="match status" value="1"/>
</dbReference>
<dbReference type="Proteomes" id="UP000244060">
    <property type="component" value="Unassembled WGS sequence"/>
</dbReference>
<dbReference type="CDD" id="cd11616">
    <property type="entry name" value="SAF_DH_OX_like"/>
    <property type="match status" value="1"/>
</dbReference>
<sequence length="449" mass="47769">MIIVDKALARRAAEGRPIRVGMIGAGFMGSGIALQIANSVPGMQLVAIAARRVEQATVAFESSRTGESVRRVSTQAELEAAIVAGEPAVTDDPALVGCARGIEAIIEVTGSMDYALLAVEAAIATGKHVILMNAELDGTIGPLLKKRADAAGVVITNCDGDQPGVQMNLIRFVKGIGVKPVLSGNIKALQDEYRTPETQRGFAEKWGQNVHMVTSFADGTKISYEQAIVANGTGMRVARRGMIGIDPTGKNPTLPLRPLEEYVAMFAPHLDPEGPGIVDYVVGARPGPGVFVIGTHDDPRQKHYLNLYKLGEGPYYLFYTPYHLCHFEVPMTVARAVLFGDAALTPLGAPQVGVVAVAKRDLKAGEVLDGIGGFTAYGQCENIEVVAAERLLPMGLAEGGVLLRDIPRDQALTFGDVRLPEGRRIDALYAEMEQEFGLAQPAETFALIG</sequence>
<dbReference type="InterPro" id="IPR036291">
    <property type="entry name" value="NAD(P)-bd_dom_sf"/>
</dbReference>
<dbReference type="EMBL" id="QAOT01000003">
    <property type="protein sequence ID" value="PTR20073.1"/>
    <property type="molecule type" value="Genomic_DNA"/>
</dbReference>
<evidence type="ECO:0000259" key="1">
    <source>
        <dbReference type="SMART" id="SM00858"/>
    </source>
</evidence>
<gene>
    <name evidence="2" type="ORF">C8J28_103200</name>
</gene>
<dbReference type="OrthoDB" id="9777844at2"/>